<evidence type="ECO:0000256" key="3">
    <source>
        <dbReference type="ARBA" id="ARBA00022695"/>
    </source>
</evidence>
<dbReference type="EMBL" id="KB456262">
    <property type="protein sequence ID" value="EMF14124.1"/>
    <property type="molecule type" value="Genomic_DNA"/>
</dbReference>
<name>M3D8C0_SPHMS</name>
<dbReference type="Proteomes" id="UP000016931">
    <property type="component" value="Unassembled WGS sequence"/>
</dbReference>
<proteinExistence type="predicted"/>
<evidence type="ECO:0000259" key="6">
    <source>
        <dbReference type="PROSITE" id="PS50127"/>
    </source>
</evidence>
<reference evidence="7 8" key="1">
    <citation type="journal article" date="2012" name="PLoS Pathog.">
        <title>Diverse lifestyles and strategies of plant pathogenesis encoded in the genomes of eighteen Dothideomycetes fungi.</title>
        <authorList>
            <person name="Ohm R.A."/>
            <person name="Feau N."/>
            <person name="Henrissat B."/>
            <person name="Schoch C.L."/>
            <person name="Horwitz B.A."/>
            <person name="Barry K.W."/>
            <person name="Condon B.J."/>
            <person name="Copeland A.C."/>
            <person name="Dhillon B."/>
            <person name="Glaser F."/>
            <person name="Hesse C.N."/>
            <person name="Kosti I."/>
            <person name="LaButti K."/>
            <person name="Lindquist E.A."/>
            <person name="Lucas S."/>
            <person name="Salamov A.A."/>
            <person name="Bradshaw R.E."/>
            <person name="Ciuffetti L."/>
            <person name="Hamelin R.C."/>
            <person name="Kema G.H.J."/>
            <person name="Lawrence C."/>
            <person name="Scott J.A."/>
            <person name="Spatafora J.W."/>
            <person name="Turgeon B.G."/>
            <person name="de Wit P.J.G.M."/>
            <person name="Zhong S."/>
            <person name="Goodwin S.B."/>
            <person name="Grigoriev I.V."/>
        </authorList>
    </citation>
    <scope>NUCLEOTIDE SEQUENCE [LARGE SCALE GENOMIC DNA]</scope>
    <source>
        <strain evidence="7 8">SO2202</strain>
    </source>
</reference>
<dbReference type="STRING" id="692275.M3D8C0"/>
<dbReference type="PROSITE" id="PS50127">
    <property type="entry name" value="UBC_2"/>
    <property type="match status" value="1"/>
</dbReference>
<feature type="compositionally biased region" description="Acidic residues" evidence="5">
    <location>
        <begin position="931"/>
        <end position="943"/>
    </location>
</feature>
<evidence type="ECO:0000313" key="7">
    <source>
        <dbReference type="EMBL" id="EMF14124.1"/>
    </source>
</evidence>
<dbReference type="Gene3D" id="3.10.110.10">
    <property type="entry name" value="Ubiquitin Conjugating Enzyme"/>
    <property type="match status" value="1"/>
</dbReference>
<dbReference type="RefSeq" id="XP_016762245.1">
    <property type="nucleotide sequence ID" value="XM_016909590.1"/>
</dbReference>
<evidence type="ECO:0000256" key="2">
    <source>
        <dbReference type="ARBA" id="ARBA00022679"/>
    </source>
</evidence>
<feature type="region of interest" description="Disordered" evidence="5">
    <location>
        <begin position="124"/>
        <end position="157"/>
    </location>
</feature>
<dbReference type="OrthoDB" id="109543at2759"/>
<keyword evidence="4" id="KW-0520">NAD</keyword>
<dbReference type="GeneID" id="27906727"/>
<dbReference type="PANTHER" id="PTHR21328">
    <property type="entry name" value="POLY ADP-RIBOSE POLYMERASE FAMILY, MEMBER PARP"/>
    <property type="match status" value="1"/>
</dbReference>
<sequence>MTRSQFLDDISTARAGPLPLGVIDVKAGDDDGEVKFAFVGHPAPFKNGSVTVTASIQDLGTYPKSHEYFIFCGDNAPRDMSDTLAPVGGINKKINKKPVLEMLYIMSAALRRVQPDRDGDVQMLSEEDEDEAEHDEEDDDAEEEEDDDGNEDDDSGHGLLVAHTRIRSDLRSVKSAGFRVGQLGHLLTAGSGYVVVSIRIAKLGISEEAMQAWQVQSTEYLTLLIQYRNGYKTNEQISSMDSARLLPNVGIRIVIGKLPKPTLQEVIDVFTSARNEKHHSRTDGPAVGDANNEASSIRGSFISKPLDALLDDRLVSILRFRSLGMSRRGAEEHFLACRSTGPAENPVIADARVFEKEVVSAALPHIVRADHYETAPDQSKVSFPLLAMQFVLRHFVRCTEFCMVCHRKLESDVEAIKPYVCDNPLCLYQYMTLGFGPSIEHEVIAQPYVVDLLVSFCYNSAAGLKLHDFPDGLSLVVPPIRSSKYNPAGSNAATARKAPKHARTADVGTRDKFPTFDVKYLQGKGELIFAKGDPEECPVRCGQWIVLTSSAITAQDLHCRVAGTTFFPTISIDNPVVVPQQAAPYSLASTPAASPDVVDASFQMYSQDFDKLSTEAKCLAIGRLLDTLPTVNEMRHYLEKRHSASLQGWTERISPSAVSLLRWIIASNRACIMQVDGNAPPEGESAATASQAPSVFGKTHERCHGMKGYMQFRFAMGAPDKEQRFITEVRKTTTRLSLIHPTIFAWHGSSLANWHMIIREGLHYNNVANGRAYGDGVYHARDATTSTGYCKPGKHGGAGVRGVWPSSILNISSALALNEIVNAPKEFQANTPYYVVKQLDWIQTRYLFVQVNPKTDDVMIGPEVVPRHVHPQDPAHTPRGISATDGLIIPASAIKSGKRAATPSPHIDPLPFKKKLKLSGGGAASDPVVIADEDDNGSIATDDEDRDLLVDEPGELPQTDFVPGSLKFDTLPIMPLPTYATSAATKRLMQDLRSLQKLQDSTPLAELGWYIDTEKIENAYQWIVELHSFHTFEYQGKKLPLSEDMKKKGITSVVLEVRFNKDYPFSPPYVRVIRPQFLSFAAGGGGHIVIGGAICMELLTNTGWLSTSSMEAVLMQIRLAIASEPYARLGPHANRDYGAAEGAEGYLRACRTHGWQVPPGFREMAYSGSSH</sequence>
<dbReference type="InterPro" id="IPR051838">
    <property type="entry name" value="ARTD_PARP"/>
</dbReference>
<accession>M3D8C0</accession>
<gene>
    <name evidence="7" type="ORF">SEPMUDRAFT_62203</name>
</gene>
<evidence type="ECO:0000256" key="5">
    <source>
        <dbReference type="SAM" id="MobiDB-lite"/>
    </source>
</evidence>
<dbReference type="HOGENOM" id="CLU_003143_1_0_1"/>
<dbReference type="GO" id="GO:0016779">
    <property type="term" value="F:nucleotidyltransferase activity"/>
    <property type="evidence" value="ECO:0007669"/>
    <property type="project" value="UniProtKB-KW"/>
</dbReference>
<dbReference type="InterPro" id="IPR016135">
    <property type="entry name" value="UBQ-conjugating_enzyme/RWD"/>
</dbReference>
<keyword evidence="1" id="KW-0328">Glycosyltransferase</keyword>
<dbReference type="Pfam" id="PF00644">
    <property type="entry name" value="PARP"/>
    <property type="match status" value="1"/>
</dbReference>
<dbReference type="Gene3D" id="3.90.228.10">
    <property type="match status" value="1"/>
</dbReference>
<protein>
    <recommendedName>
        <fullName evidence="6">UBC core domain-containing protein</fullName>
    </recommendedName>
</protein>
<dbReference type="SUPFAM" id="SSF56399">
    <property type="entry name" value="ADP-ribosylation"/>
    <property type="match status" value="1"/>
</dbReference>
<keyword evidence="3" id="KW-0548">Nucleotidyltransferase</keyword>
<dbReference type="SUPFAM" id="SSF54495">
    <property type="entry name" value="UBC-like"/>
    <property type="match status" value="1"/>
</dbReference>
<dbReference type="AlphaFoldDB" id="M3D8C0"/>
<feature type="region of interest" description="Disordered" evidence="5">
    <location>
        <begin position="918"/>
        <end position="943"/>
    </location>
</feature>
<dbReference type="OMA" id="LVCHCKT"/>
<dbReference type="InterPro" id="IPR000608">
    <property type="entry name" value="UBC"/>
</dbReference>
<dbReference type="InterPro" id="IPR012317">
    <property type="entry name" value="Poly(ADP-ribose)pol_cat_dom"/>
</dbReference>
<dbReference type="eggNOG" id="KOG0897">
    <property type="taxonomic scope" value="Eukaryota"/>
</dbReference>
<feature type="domain" description="UBC core" evidence="6">
    <location>
        <begin position="983"/>
        <end position="1171"/>
    </location>
</feature>
<organism evidence="7 8">
    <name type="scientific">Sphaerulina musiva (strain SO2202)</name>
    <name type="common">Poplar stem canker fungus</name>
    <name type="synonym">Septoria musiva</name>
    <dbReference type="NCBI Taxonomy" id="692275"/>
    <lineage>
        <taxon>Eukaryota</taxon>
        <taxon>Fungi</taxon>
        <taxon>Dikarya</taxon>
        <taxon>Ascomycota</taxon>
        <taxon>Pezizomycotina</taxon>
        <taxon>Dothideomycetes</taxon>
        <taxon>Dothideomycetidae</taxon>
        <taxon>Mycosphaerellales</taxon>
        <taxon>Mycosphaerellaceae</taxon>
        <taxon>Sphaerulina</taxon>
    </lineage>
</organism>
<keyword evidence="2" id="KW-0808">Transferase</keyword>
<keyword evidence="8" id="KW-1185">Reference proteome</keyword>
<evidence type="ECO:0000256" key="1">
    <source>
        <dbReference type="ARBA" id="ARBA00022676"/>
    </source>
</evidence>
<dbReference type="GO" id="GO:0003950">
    <property type="term" value="F:NAD+ poly-ADP-ribosyltransferase activity"/>
    <property type="evidence" value="ECO:0007669"/>
    <property type="project" value="InterPro"/>
</dbReference>
<evidence type="ECO:0000256" key="4">
    <source>
        <dbReference type="ARBA" id="ARBA00023027"/>
    </source>
</evidence>
<evidence type="ECO:0000313" key="8">
    <source>
        <dbReference type="Proteomes" id="UP000016931"/>
    </source>
</evidence>
<feature type="compositionally biased region" description="Acidic residues" evidence="5">
    <location>
        <begin position="125"/>
        <end position="154"/>
    </location>
</feature>
<dbReference type="CDD" id="cd23802">
    <property type="entry name" value="UBCc_UBE2Q"/>
    <property type="match status" value="1"/>
</dbReference>